<evidence type="ECO:0000256" key="14">
    <source>
        <dbReference type="RuleBase" id="RU361169"/>
    </source>
</evidence>
<evidence type="ECO:0000256" key="7">
    <source>
        <dbReference type="ARBA" id="ARBA00022801"/>
    </source>
</evidence>
<accession>A0AAV9VFX5</accession>
<dbReference type="InterPro" id="IPR050434">
    <property type="entry name" value="Glycosyl_hydrlase_28"/>
</dbReference>
<evidence type="ECO:0000256" key="12">
    <source>
        <dbReference type="ARBA" id="ARBA00034074"/>
    </source>
</evidence>
<comment type="similarity">
    <text evidence="2 14">Belongs to the glycosyl hydrolase 28 family.</text>
</comment>
<keyword evidence="7 14" id="KW-0378">Hydrolase</keyword>
<evidence type="ECO:0000256" key="9">
    <source>
        <dbReference type="ARBA" id="ARBA00023180"/>
    </source>
</evidence>
<evidence type="ECO:0000256" key="10">
    <source>
        <dbReference type="ARBA" id="ARBA00023295"/>
    </source>
</evidence>
<evidence type="ECO:0000256" key="11">
    <source>
        <dbReference type="ARBA" id="ARBA00023316"/>
    </source>
</evidence>
<comment type="function">
    <text evidence="13">Involved in maceration and soft-rotting of plant tissue. Hydrolyzes the 1,4-alpha glycosidic bonds of de-esterified pectate in the smooth region of the plant cell wall.</text>
</comment>
<dbReference type="EMBL" id="JAVHNQ010000001">
    <property type="protein sequence ID" value="KAK6360049.1"/>
    <property type="molecule type" value="Genomic_DNA"/>
</dbReference>
<evidence type="ECO:0000313" key="15">
    <source>
        <dbReference type="EMBL" id="KAK6360049.1"/>
    </source>
</evidence>
<evidence type="ECO:0000256" key="4">
    <source>
        <dbReference type="ARBA" id="ARBA00022525"/>
    </source>
</evidence>
<evidence type="ECO:0000256" key="3">
    <source>
        <dbReference type="ARBA" id="ARBA00012736"/>
    </source>
</evidence>
<keyword evidence="9" id="KW-0325">Glycoprotein</keyword>
<dbReference type="Proteomes" id="UP001375240">
    <property type="component" value="Unassembled WGS sequence"/>
</dbReference>
<evidence type="ECO:0000256" key="1">
    <source>
        <dbReference type="ARBA" id="ARBA00004613"/>
    </source>
</evidence>
<dbReference type="InterPro" id="IPR012334">
    <property type="entry name" value="Pectin_lyas_fold"/>
</dbReference>
<keyword evidence="11" id="KW-0961">Cell wall biogenesis/degradation</keyword>
<dbReference type="Pfam" id="PF00295">
    <property type="entry name" value="Glyco_hydro_28"/>
    <property type="match status" value="1"/>
</dbReference>
<dbReference type="AlphaFoldDB" id="A0AAV9VFX5"/>
<sequence>MGATVTFAGNTSFAFTNSSQFKPMQIAGNNVTIKGAPGHVIDGSGPLYWDGLGNGGLPKPGQFLKIQVTNHSLMTDLYFLNLPTHGINVAGVLDSTIQNVYIDNSLGDAPNAISHGLSAAHNTDGFNVGNCKNLLIRNCTVYNQDDCVVVSDSTNVTVTNVFCSGSHGLSIAGGGSGNGHDIANILFTDSVVTNSTNGLRIKTDYNATGSVVNVTWSNIALSNIKTYGIDIEQDYYNGGGNGLPTNGVLVKDIAFKNVTGWVVPAAKDYFVLCGDGSCQDFSYDDVDITGGHGLSSCNYPWSGCPGP</sequence>
<evidence type="ECO:0000256" key="13">
    <source>
        <dbReference type="ARBA" id="ARBA00037707"/>
    </source>
</evidence>
<keyword evidence="16" id="KW-1185">Reference proteome</keyword>
<keyword evidence="4" id="KW-0964">Secreted</keyword>
<comment type="subcellular location">
    <subcellularLocation>
        <location evidence="1">Secreted</location>
    </subcellularLocation>
</comment>
<evidence type="ECO:0000313" key="16">
    <source>
        <dbReference type="Proteomes" id="UP001375240"/>
    </source>
</evidence>
<keyword evidence="8" id="KW-1015">Disulfide bond</keyword>
<proteinExistence type="inferred from homology"/>
<keyword evidence="10 14" id="KW-0326">Glycosidase</keyword>
<dbReference type="EC" id="3.2.1.15" evidence="3"/>
<dbReference type="PANTHER" id="PTHR31884:SF9">
    <property type="entry name" value="ENDOPOLYGALACTURONASE D-RELATED"/>
    <property type="match status" value="1"/>
</dbReference>
<gene>
    <name evidence="15" type="ORF">TWF696_001168</name>
</gene>
<evidence type="ECO:0000256" key="2">
    <source>
        <dbReference type="ARBA" id="ARBA00008834"/>
    </source>
</evidence>
<dbReference type="InterPro" id="IPR000743">
    <property type="entry name" value="Glyco_hydro_28"/>
</dbReference>
<dbReference type="GO" id="GO:0005576">
    <property type="term" value="C:extracellular region"/>
    <property type="evidence" value="ECO:0007669"/>
    <property type="project" value="UniProtKB-SubCell"/>
</dbReference>
<reference evidence="15 16" key="1">
    <citation type="submission" date="2019-10" db="EMBL/GenBank/DDBJ databases">
        <authorList>
            <person name="Palmer J.M."/>
        </authorList>
    </citation>
    <scope>NUCLEOTIDE SEQUENCE [LARGE SCALE GENOMIC DNA]</scope>
    <source>
        <strain evidence="15 16">TWF696</strain>
    </source>
</reference>
<keyword evidence="6" id="KW-0677">Repeat</keyword>
<keyword evidence="5" id="KW-0732">Signal</keyword>
<comment type="catalytic activity">
    <reaction evidence="12">
        <text>(1,4-alpha-D-galacturonosyl)n+m + H2O = (1,4-alpha-D-galacturonosyl)n + (1,4-alpha-D-galacturonosyl)m.</text>
        <dbReference type="EC" id="3.2.1.15"/>
    </reaction>
</comment>
<dbReference type="InterPro" id="IPR006626">
    <property type="entry name" value="PbH1"/>
</dbReference>
<dbReference type="PANTHER" id="PTHR31884">
    <property type="entry name" value="POLYGALACTURONASE"/>
    <property type="match status" value="1"/>
</dbReference>
<name>A0AAV9VFX5_9PEZI</name>
<dbReference type="SUPFAM" id="SSF51126">
    <property type="entry name" value="Pectin lyase-like"/>
    <property type="match status" value="1"/>
</dbReference>
<evidence type="ECO:0000256" key="6">
    <source>
        <dbReference type="ARBA" id="ARBA00022737"/>
    </source>
</evidence>
<dbReference type="SMART" id="SM00710">
    <property type="entry name" value="PbH1"/>
    <property type="match status" value="7"/>
</dbReference>
<evidence type="ECO:0000256" key="5">
    <source>
        <dbReference type="ARBA" id="ARBA00022729"/>
    </source>
</evidence>
<dbReference type="InterPro" id="IPR011050">
    <property type="entry name" value="Pectin_lyase_fold/virulence"/>
</dbReference>
<dbReference type="GO" id="GO:0045490">
    <property type="term" value="P:pectin catabolic process"/>
    <property type="evidence" value="ECO:0007669"/>
    <property type="project" value="UniProtKB-ARBA"/>
</dbReference>
<evidence type="ECO:0000256" key="8">
    <source>
        <dbReference type="ARBA" id="ARBA00023157"/>
    </source>
</evidence>
<dbReference type="GO" id="GO:0071555">
    <property type="term" value="P:cell wall organization"/>
    <property type="evidence" value="ECO:0007669"/>
    <property type="project" value="UniProtKB-KW"/>
</dbReference>
<dbReference type="GO" id="GO:0004650">
    <property type="term" value="F:polygalacturonase activity"/>
    <property type="evidence" value="ECO:0007669"/>
    <property type="project" value="UniProtKB-EC"/>
</dbReference>
<organism evidence="15 16">
    <name type="scientific">Orbilia brochopaga</name>
    <dbReference type="NCBI Taxonomy" id="3140254"/>
    <lineage>
        <taxon>Eukaryota</taxon>
        <taxon>Fungi</taxon>
        <taxon>Dikarya</taxon>
        <taxon>Ascomycota</taxon>
        <taxon>Pezizomycotina</taxon>
        <taxon>Orbiliomycetes</taxon>
        <taxon>Orbiliales</taxon>
        <taxon>Orbiliaceae</taxon>
        <taxon>Orbilia</taxon>
    </lineage>
</organism>
<dbReference type="Gene3D" id="2.160.20.10">
    <property type="entry name" value="Single-stranded right-handed beta-helix, Pectin lyase-like"/>
    <property type="match status" value="1"/>
</dbReference>
<comment type="caution">
    <text evidence="15">The sequence shown here is derived from an EMBL/GenBank/DDBJ whole genome shotgun (WGS) entry which is preliminary data.</text>
</comment>
<protein>
    <recommendedName>
        <fullName evidence="3">endo-polygalacturonase</fullName>
        <ecNumber evidence="3">3.2.1.15</ecNumber>
    </recommendedName>
</protein>